<protein>
    <submittedName>
        <fullName evidence="1">Uncharacterized protein</fullName>
    </submittedName>
</protein>
<gene>
    <name evidence="1" type="ORF">EZS28_054696</name>
</gene>
<organism evidence="1 2">
    <name type="scientific">Streblomastix strix</name>
    <dbReference type="NCBI Taxonomy" id="222440"/>
    <lineage>
        <taxon>Eukaryota</taxon>
        <taxon>Metamonada</taxon>
        <taxon>Preaxostyla</taxon>
        <taxon>Oxymonadida</taxon>
        <taxon>Streblomastigidae</taxon>
        <taxon>Streblomastix</taxon>
    </lineage>
</organism>
<dbReference type="Proteomes" id="UP000324800">
    <property type="component" value="Unassembled WGS sequence"/>
</dbReference>
<evidence type="ECO:0000313" key="2">
    <source>
        <dbReference type="Proteomes" id="UP000324800"/>
    </source>
</evidence>
<name>A0A5J4QH95_9EUKA</name>
<sequence length="39" mass="4604">DIDYGGDQDKDGEVDQYECCDIGVYYDYYDCDLDDDYDN</sequence>
<comment type="caution">
    <text evidence="1">The sequence shown here is derived from an EMBL/GenBank/DDBJ whole genome shotgun (WGS) entry which is preliminary data.</text>
</comment>
<accession>A0A5J4QH95</accession>
<reference evidence="1 2" key="1">
    <citation type="submission" date="2019-03" db="EMBL/GenBank/DDBJ databases">
        <title>Single cell metagenomics reveals metabolic interactions within the superorganism composed of flagellate Streblomastix strix and complex community of Bacteroidetes bacteria on its surface.</title>
        <authorList>
            <person name="Treitli S.C."/>
            <person name="Kolisko M."/>
            <person name="Husnik F."/>
            <person name="Keeling P."/>
            <person name="Hampl V."/>
        </authorList>
    </citation>
    <scope>NUCLEOTIDE SEQUENCE [LARGE SCALE GENOMIC DNA]</scope>
    <source>
        <strain evidence="1">ST1C</strain>
    </source>
</reference>
<dbReference type="AlphaFoldDB" id="A0A5J4QH95"/>
<proteinExistence type="predicted"/>
<evidence type="ECO:0000313" key="1">
    <source>
        <dbReference type="EMBL" id="KAA6320351.1"/>
    </source>
</evidence>
<feature type="non-terminal residue" evidence="1">
    <location>
        <position position="1"/>
    </location>
</feature>
<dbReference type="EMBL" id="SNRW01045576">
    <property type="protein sequence ID" value="KAA6320351.1"/>
    <property type="molecule type" value="Genomic_DNA"/>
</dbReference>